<keyword evidence="2" id="KW-1185">Reference proteome</keyword>
<reference evidence="1 2" key="1">
    <citation type="submission" date="2018-02" db="EMBL/GenBank/DDBJ databases">
        <title>Draft genome sequence of Streptococcus oricebi CCUG 70868T type strain.</title>
        <authorList>
            <person name="Mendez V."/>
            <person name="Salva-Serra F."/>
            <person name="Jaen-Luchoro D."/>
            <person name="Gonzales-Siles L."/>
            <person name="Karlsson R."/>
            <person name="Engstrom-Jakobsson H."/>
            <person name="Busquets A."/>
            <person name="Gomila M."/>
            <person name="Pineiro-Iglesias B."/>
            <person name="Bennasar-Figueras A."/>
            <person name="Seeger M."/>
            <person name="Moore E."/>
        </authorList>
    </citation>
    <scope>NUCLEOTIDE SEQUENCE [LARGE SCALE GENOMIC DNA]</scope>
    <source>
        <strain evidence="1 2">CCUG 70868</strain>
    </source>
</reference>
<proteinExistence type="predicted"/>
<evidence type="ECO:0000313" key="2">
    <source>
        <dbReference type="Proteomes" id="UP001519296"/>
    </source>
</evidence>
<dbReference type="EMBL" id="PRDG01000001">
    <property type="protein sequence ID" value="MBP2622432.1"/>
    <property type="molecule type" value="Genomic_DNA"/>
</dbReference>
<comment type="caution">
    <text evidence="1">The sequence shown here is derived from an EMBL/GenBank/DDBJ whole genome shotgun (WGS) entry which is preliminary data.</text>
</comment>
<accession>A0ABS5B0S8</accession>
<protein>
    <submittedName>
        <fullName evidence="1">Uncharacterized protein</fullName>
    </submittedName>
</protein>
<dbReference type="RefSeq" id="WP_209626328.1">
    <property type="nucleotide sequence ID" value="NZ_PRDG01000001.1"/>
</dbReference>
<evidence type="ECO:0000313" key="1">
    <source>
        <dbReference type="EMBL" id="MBP2622432.1"/>
    </source>
</evidence>
<dbReference type="Proteomes" id="UP001519296">
    <property type="component" value="Unassembled WGS sequence"/>
</dbReference>
<sequence length="61" mass="7167">MANSRVYTDKENVKITHLEYDKDNFEGMPKYINKNDYIGTVSHIYDNTNGAEEQNFVYNTL</sequence>
<organism evidence="1 2">
    <name type="scientific">Streptococcus oricebi</name>
    <dbReference type="NCBI Taxonomy" id="1547447"/>
    <lineage>
        <taxon>Bacteria</taxon>
        <taxon>Bacillati</taxon>
        <taxon>Bacillota</taxon>
        <taxon>Bacilli</taxon>
        <taxon>Lactobacillales</taxon>
        <taxon>Streptococcaceae</taxon>
        <taxon>Streptococcus</taxon>
    </lineage>
</organism>
<name>A0ABS5B0S8_9STRE</name>
<gene>
    <name evidence="1" type="ORF">C4K46_00595</name>
</gene>